<dbReference type="GeneID" id="54575854"/>
<evidence type="ECO:0000256" key="1">
    <source>
        <dbReference type="SAM" id="MobiDB-lite"/>
    </source>
</evidence>
<dbReference type="RefSeq" id="XP_033692141.1">
    <property type="nucleotide sequence ID" value="XM_033822524.1"/>
</dbReference>
<name>A0A6A6J455_9PLEO</name>
<protein>
    <submittedName>
        <fullName evidence="2">Uncharacterized protein</fullName>
    </submittedName>
</protein>
<gene>
    <name evidence="2" type="ORF">BU26DRAFT_36970</name>
</gene>
<reference evidence="2" key="1">
    <citation type="journal article" date="2020" name="Stud. Mycol.">
        <title>101 Dothideomycetes genomes: a test case for predicting lifestyles and emergence of pathogens.</title>
        <authorList>
            <person name="Haridas S."/>
            <person name="Albert R."/>
            <person name="Binder M."/>
            <person name="Bloem J."/>
            <person name="Labutti K."/>
            <person name="Salamov A."/>
            <person name="Andreopoulos B."/>
            <person name="Baker S."/>
            <person name="Barry K."/>
            <person name="Bills G."/>
            <person name="Bluhm B."/>
            <person name="Cannon C."/>
            <person name="Castanera R."/>
            <person name="Culley D."/>
            <person name="Daum C."/>
            <person name="Ezra D."/>
            <person name="Gonzalez J."/>
            <person name="Henrissat B."/>
            <person name="Kuo A."/>
            <person name="Liang C."/>
            <person name="Lipzen A."/>
            <person name="Lutzoni F."/>
            <person name="Magnuson J."/>
            <person name="Mondo S."/>
            <person name="Nolan M."/>
            <person name="Ohm R."/>
            <person name="Pangilinan J."/>
            <person name="Park H.-J."/>
            <person name="Ramirez L."/>
            <person name="Alfaro M."/>
            <person name="Sun H."/>
            <person name="Tritt A."/>
            <person name="Yoshinaga Y."/>
            <person name="Zwiers L.-H."/>
            <person name="Turgeon B."/>
            <person name="Goodwin S."/>
            <person name="Spatafora J."/>
            <person name="Crous P."/>
            <person name="Grigoriev I."/>
        </authorList>
    </citation>
    <scope>NUCLEOTIDE SEQUENCE</scope>
    <source>
        <strain evidence="2">CBS 122368</strain>
    </source>
</reference>
<feature type="region of interest" description="Disordered" evidence="1">
    <location>
        <begin position="144"/>
        <end position="170"/>
    </location>
</feature>
<keyword evidence="3" id="KW-1185">Reference proteome</keyword>
<dbReference type="Proteomes" id="UP000800094">
    <property type="component" value="Unassembled WGS sequence"/>
</dbReference>
<dbReference type="AlphaFoldDB" id="A0A6A6J455"/>
<proteinExistence type="predicted"/>
<organism evidence="2 3">
    <name type="scientific">Trematosphaeria pertusa</name>
    <dbReference type="NCBI Taxonomy" id="390896"/>
    <lineage>
        <taxon>Eukaryota</taxon>
        <taxon>Fungi</taxon>
        <taxon>Dikarya</taxon>
        <taxon>Ascomycota</taxon>
        <taxon>Pezizomycotina</taxon>
        <taxon>Dothideomycetes</taxon>
        <taxon>Pleosporomycetidae</taxon>
        <taxon>Pleosporales</taxon>
        <taxon>Massarineae</taxon>
        <taxon>Trematosphaeriaceae</taxon>
        <taxon>Trematosphaeria</taxon>
    </lineage>
</organism>
<sequence length="186" mass="21317">MRNLPFAWQTVELRWLVMPREPRRRHGAEKKGSLHVTLRSSPRRARETRNRTNVSAHQFASLPNLYSFLFGRLSYFIACPHWSTVEFSLTLGYVISVRPHTQVQSLRRARFSFVIDGAPAHACACAVGCRARAYNRPQAALRTEDLRRTRAPPWTLPRQQGSTHENSTTSNESLALRFCVSENQAQ</sequence>
<evidence type="ECO:0000313" key="2">
    <source>
        <dbReference type="EMBL" id="KAF2257137.1"/>
    </source>
</evidence>
<evidence type="ECO:0000313" key="3">
    <source>
        <dbReference type="Proteomes" id="UP000800094"/>
    </source>
</evidence>
<accession>A0A6A6J455</accession>
<dbReference type="EMBL" id="ML987189">
    <property type="protein sequence ID" value="KAF2257137.1"/>
    <property type="molecule type" value="Genomic_DNA"/>
</dbReference>